<comment type="subunit">
    <text evidence="9">Monomer.</text>
</comment>
<dbReference type="SUPFAM" id="SSF102741">
    <property type="entry name" value="Obg GTP-binding protein C-terminal domain"/>
    <property type="match status" value="1"/>
</dbReference>
<dbReference type="SUPFAM" id="SSF52540">
    <property type="entry name" value="P-loop containing nucleoside triphosphate hydrolases"/>
    <property type="match status" value="1"/>
</dbReference>
<dbReference type="GO" id="GO:0003924">
    <property type="term" value="F:GTPase activity"/>
    <property type="evidence" value="ECO:0007669"/>
    <property type="project" value="UniProtKB-UniRule"/>
</dbReference>
<dbReference type="PANTHER" id="PTHR11702:SF31">
    <property type="entry name" value="MITOCHONDRIAL RIBOSOME-ASSOCIATED GTPASE 2"/>
    <property type="match status" value="1"/>
</dbReference>
<evidence type="ECO:0000256" key="6">
    <source>
        <dbReference type="ARBA" id="ARBA00022801"/>
    </source>
</evidence>
<dbReference type="Pfam" id="PF09269">
    <property type="entry name" value="DUF1967"/>
    <property type="match status" value="1"/>
</dbReference>
<keyword evidence="4 9" id="KW-0479">Metal-binding</keyword>
<dbReference type="PROSITE" id="PS51883">
    <property type="entry name" value="OBG"/>
    <property type="match status" value="1"/>
</dbReference>
<protein>
    <recommendedName>
        <fullName evidence="9">GTPase Obg</fullName>
        <ecNumber evidence="9">3.6.5.-</ecNumber>
    </recommendedName>
    <alternativeName>
        <fullName evidence="9">GTP-binding protein Obg</fullName>
    </alternativeName>
</protein>
<dbReference type="InterPro" id="IPR036726">
    <property type="entry name" value="GTP1_OBG_dom_sf"/>
</dbReference>
<evidence type="ECO:0000256" key="2">
    <source>
        <dbReference type="ARBA" id="ARBA00007699"/>
    </source>
</evidence>
<feature type="domain" description="OCT" evidence="11">
    <location>
        <begin position="362"/>
        <end position="439"/>
    </location>
</feature>
<evidence type="ECO:0000259" key="12">
    <source>
        <dbReference type="PROSITE" id="PS51883"/>
    </source>
</evidence>
<dbReference type="InterPro" id="IPR014100">
    <property type="entry name" value="GTP-bd_Obg/CgtA"/>
</dbReference>
<feature type="binding site" evidence="9">
    <location>
        <begin position="172"/>
        <end position="179"/>
    </location>
    <ligand>
        <name>GTP</name>
        <dbReference type="ChEBI" id="CHEBI:37565"/>
    </ligand>
</feature>
<evidence type="ECO:0000256" key="5">
    <source>
        <dbReference type="ARBA" id="ARBA00022741"/>
    </source>
</evidence>
<dbReference type="PRINTS" id="PR00326">
    <property type="entry name" value="GTP1OBG"/>
</dbReference>
<evidence type="ECO:0000256" key="7">
    <source>
        <dbReference type="ARBA" id="ARBA00022842"/>
    </source>
</evidence>
<dbReference type="FunFam" id="2.70.210.12:FF:000001">
    <property type="entry name" value="GTPase Obg"/>
    <property type="match status" value="1"/>
</dbReference>
<evidence type="ECO:0000256" key="4">
    <source>
        <dbReference type="ARBA" id="ARBA00022723"/>
    </source>
</evidence>
<feature type="binding site" evidence="9">
    <location>
        <begin position="197"/>
        <end position="201"/>
    </location>
    <ligand>
        <name>GTP</name>
        <dbReference type="ChEBI" id="CHEBI:37565"/>
    </ligand>
</feature>
<dbReference type="GO" id="GO:0042254">
    <property type="term" value="P:ribosome biogenesis"/>
    <property type="evidence" value="ECO:0007669"/>
    <property type="project" value="UniProtKB-UniRule"/>
</dbReference>
<organism evidence="13">
    <name type="scientific">Mesotoga infera</name>
    <dbReference type="NCBI Taxonomy" id="1236046"/>
    <lineage>
        <taxon>Bacteria</taxon>
        <taxon>Thermotogati</taxon>
        <taxon>Thermotogota</taxon>
        <taxon>Thermotogae</taxon>
        <taxon>Kosmotogales</taxon>
        <taxon>Kosmotogaceae</taxon>
        <taxon>Mesotoga</taxon>
    </lineage>
</organism>
<dbReference type="GO" id="GO:0005737">
    <property type="term" value="C:cytoplasm"/>
    <property type="evidence" value="ECO:0007669"/>
    <property type="project" value="UniProtKB-SubCell"/>
</dbReference>
<dbReference type="AlphaFoldDB" id="A0A7C1CU95"/>
<dbReference type="Pfam" id="PF01926">
    <property type="entry name" value="MMR_HSR1"/>
    <property type="match status" value="1"/>
</dbReference>
<dbReference type="GO" id="GO:0005525">
    <property type="term" value="F:GTP binding"/>
    <property type="evidence" value="ECO:0007669"/>
    <property type="project" value="UniProtKB-UniRule"/>
</dbReference>
<dbReference type="InterPro" id="IPR006169">
    <property type="entry name" value="GTP1_OBG_dom"/>
</dbReference>
<dbReference type="PROSITE" id="PS00905">
    <property type="entry name" value="GTP1_OBG"/>
    <property type="match status" value="1"/>
</dbReference>
<dbReference type="EMBL" id="DSBT01000097">
    <property type="protein sequence ID" value="HDP77198.1"/>
    <property type="molecule type" value="Genomic_DNA"/>
</dbReference>
<dbReference type="HAMAP" id="MF_01454">
    <property type="entry name" value="GTPase_Obg"/>
    <property type="match status" value="1"/>
</dbReference>
<feature type="domain" description="Obg" evidence="12">
    <location>
        <begin position="7"/>
        <end position="165"/>
    </location>
</feature>
<keyword evidence="7 9" id="KW-0460">Magnesium</keyword>
<dbReference type="GO" id="GO:0000287">
    <property type="term" value="F:magnesium ion binding"/>
    <property type="evidence" value="ECO:0007669"/>
    <property type="project" value="InterPro"/>
</dbReference>
<dbReference type="InterPro" id="IPR045086">
    <property type="entry name" value="OBG_GTPase"/>
</dbReference>
<gene>
    <name evidence="13" type="primary">obgE</name>
    <name evidence="9" type="synonym">obg</name>
    <name evidence="13" type="ORF">ENN47_03245</name>
</gene>
<comment type="subcellular location">
    <subcellularLocation>
        <location evidence="9">Cytoplasm</location>
    </subcellularLocation>
</comment>
<feature type="binding site" evidence="9">
    <location>
        <position position="199"/>
    </location>
    <ligand>
        <name>Mg(2+)</name>
        <dbReference type="ChEBI" id="CHEBI:18420"/>
    </ligand>
</feature>
<keyword evidence="8 9" id="KW-0342">GTP-binding</keyword>
<keyword evidence="5 9" id="KW-0547">Nucleotide-binding</keyword>
<evidence type="ECO:0000256" key="1">
    <source>
        <dbReference type="ARBA" id="ARBA00001946"/>
    </source>
</evidence>
<comment type="caution">
    <text evidence="13">The sequence shown here is derived from an EMBL/GenBank/DDBJ whole genome shotgun (WGS) entry which is preliminary data.</text>
</comment>
<comment type="function">
    <text evidence="9">An essential GTPase which binds GTP, GDP and possibly (p)ppGpp with moderate affinity, with high nucleotide exchange rates and a fairly low GTP hydrolysis rate. Plays a role in control of the cell cycle, stress response, ribosome biogenesis and in those bacteria that undergo differentiation, in morphogenesis control.</text>
</comment>
<dbReference type="Gene3D" id="3.30.300.350">
    <property type="entry name" value="GTP-binding protein OBG, C-terminal domain"/>
    <property type="match status" value="1"/>
</dbReference>
<dbReference type="InterPro" id="IPR036346">
    <property type="entry name" value="GTP-bd_prot_GTP1/OBG_C_sf"/>
</dbReference>
<dbReference type="InterPro" id="IPR005225">
    <property type="entry name" value="Small_GTP-bd"/>
</dbReference>
<name>A0A7C1CU95_9BACT</name>
<dbReference type="InterPro" id="IPR006073">
    <property type="entry name" value="GTP-bd"/>
</dbReference>
<sequence>MLANDQESLVDTGRIYVKAGDGGNGSVSFRREKYIPFGGPDGGDGGRGGHVFLRSTNSINTLYEFKHKRKFIAQSGESGHGSNMAGKKGKDLVIRVPVGTIAYDAESGEIIADLCNPGQIVAIARGGKGGRGNARFVSSTNQAPKAAENGEPGEELFVRLELKILADVALVGFPNVGKSTLISVISNARPKIANYHFTTLSPNLGVVMANYEQGYIVADVPGLIKGAHEGIGLGHKFLRHIERCKTIVHLLDISESEERDFIQDYKDIRYELEFYKRELADKPEIIVANKCDLITEEERRKRLQLFKESTGKEIIPISAATHEGIQSLKEAIWKYIERDPSYFSYMKADEESPLPQVEPVVLTAPYPEDFRVEKDSGGRYVVLGPAVDFYVRKIRAFKYRDRFIMDKLEKGGLSSKLRNAGIMEGDTVVIDDREYVYKE</sequence>
<dbReference type="Gene3D" id="3.40.50.300">
    <property type="entry name" value="P-loop containing nucleotide triphosphate hydrolases"/>
    <property type="match status" value="1"/>
</dbReference>
<proteinExistence type="inferred from homology"/>
<dbReference type="CDD" id="cd01898">
    <property type="entry name" value="Obg"/>
    <property type="match status" value="1"/>
</dbReference>
<dbReference type="Proteomes" id="UP000886198">
    <property type="component" value="Unassembled WGS sequence"/>
</dbReference>
<dbReference type="InterPro" id="IPR027417">
    <property type="entry name" value="P-loop_NTPase"/>
</dbReference>
<dbReference type="EC" id="3.6.5.-" evidence="9"/>
<comment type="similarity">
    <text evidence="2 9">Belongs to the TRAFAC class OBG-HflX-like GTPase superfamily. OBG GTPase family.</text>
</comment>
<dbReference type="InterPro" id="IPR015349">
    <property type="entry name" value="OCT_dom"/>
</dbReference>
<evidence type="ECO:0000313" key="13">
    <source>
        <dbReference type="EMBL" id="HDP77198.1"/>
    </source>
</evidence>
<feature type="binding site" evidence="9">
    <location>
        <position position="179"/>
    </location>
    <ligand>
        <name>Mg(2+)</name>
        <dbReference type="ChEBI" id="CHEBI:18420"/>
    </ligand>
</feature>
<dbReference type="InterPro" id="IPR006074">
    <property type="entry name" value="GTP1-OBG_CS"/>
</dbReference>
<accession>A0A7C1CU95</accession>
<dbReference type="PROSITE" id="PS51881">
    <property type="entry name" value="OCT"/>
    <property type="match status" value="1"/>
</dbReference>
<dbReference type="Gene3D" id="2.70.210.12">
    <property type="entry name" value="GTP1/OBG domain"/>
    <property type="match status" value="1"/>
</dbReference>
<evidence type="ECO:0000256" key="3">
    <source>
        <dbReference type="ARBA" id="ARBA00022490"/>
    </source>
</evidence>
<feature type="domain" description="OBG-type G" evidence="10">
    <location>
        <begin position="166"/>
        <end position="337"/>
    </location>
</feature>
<evidence type="ECO:0000256" key="8">
    <source>
        <dbReference type="ARBA" id="ARBA00023134"/>
    </source>
</evidence>
<feature type="binding site" evidence="9">
    <location>
        <begin position="289"/>
        <end position="292"/>
    </location>
    <ligand>
        <name>GTP</name>
        <dbReference type="ChEBI" id="CHEBI:37565"/>
    </ligand>
</feature>
<evidence type="ECO:0000256" key="9">
    <source>
        <dbReference type="HAMAP-Rule" id="MF_01454"/>
    </source>
</evidence>
<comment type="cofactor">
    <cofactor evidence="1 9">
        <name>Mg(2+)</name>
        <dbReference type="ChEBI" id="CHEBI:18420"/>
    </cofactor>
</comment>
<keyword evidence="6 9" id="KW-0378">Hydrolase</keyword>
<dbReference type="PROSITE" id="PS51710">
    <property type="entry name" value="G_OBG"/>
    <property type="match status" value="1"/>
</dbReference>
<evidence type="ECO:0000259" key="11">
    <source>
        <dbReference type="PROSITE" id="PS51881"/>
    </source>
</evidence>
<dbReference type="PANTHER" id="PTHR11702">
    <property type="entry name" value="DEVELOPMENTALLY REGULATED GTP-BINDING PROTEIN-RELATED"/>
    <property type="match status" value="1"/>
</dbReference>
<dbReference type="SUPFAM" id="SSF82051">
    <property type="entry name" value="Obg GTP-binding protein N-terminal domain"/>
    <property type="match status" value="1"/>
</dbReference>
<dbReference type="NCBIfam" id="NF008956">
    <property type="entry name" value="PRK12299.1"/>
    <property type="match status" value="1"/>
</dbReference>
<dbReference type="InterPro" id="IPR031167">
    <property type="entry name" value="G_OBG"/>
</dbReference>
<dbReference type="Pfam" id="PF01018">
    <property type="entry name" value="GTP1_OBG"/>
    <property type="match status" value="1"/>
</dbReference>
<feature type="binding site" evidence="9">
    <location>
        <begin position="219"/>
        <end position="222"/>
    </location>
    <ligand>
        <name>GTP</name>
        <dbReference type="ChEBI" id="CHEBI:37565"/>
    </ligand>
</feature>
<keyword evidence="3 9" id="KW-0963">Cytoplasm</keyword>
<dbReference type="NCBIfam" id="TIGR02729">
    <property type="entry name" value="Obg_CgtA"/>
    <property type="match status" value="1"/>
</dbReference>
<dbReference type="NCBIfam" id="TIGR00231">
    <property type="entry name" value="small_GTP"/>
    <property type="match status" value="1"/>
</dbReference>
<evidence type="ECO:0000259" key="10">
    <source>
        <dbReference type="PROSITE" id="PS51710"/>
    </source>
</evidence>
<dbReference type="NCBIfam" id="NF008955">
    <property type="entry name" value="PRK12297.1"/>
    <property type="match status" value="1"/>
</dbReference>
<reference evidence="13" key="1">
    <citation type="journal article" date="2020" name="mSystems">
        <title>Genome- and Community-Level Interaction Insights into Carbon Utilization and Element Cycling Functions of Hydrothermarchaeota in Hydrothermal Sediment.</title>
        <authorList>
            <person name="Zhou Z."/>
            <person name="Liu Y."/>
            <person name="Xu W."/>
            <person name="Pan J."/>
            <person name="Luo Z.H."/>
            <person name="Li M."/>
        </authorList>
    </citation>
    <scope>NUCLEOTIDE SEQUENCE [LARGE SCALE GENOMIC DNA]</scope>
    <source>
        <strain evidence="13">SpSt-1179</strain>
    </source>
</reference>
<feature type="binding site" evidence="9">
    <location>
        <begin position="318"/>
        <end position="320"/>
    </location>
    <ligand>
        <name>GTP</name>
        <dbReference type="ChEBI" id="CHEBI:37565"/>
    </ligand>
</feature>
<dbReference type="NCBIfam" id="NF008954">
    <property type="entry name" value="PRK12296.1"/>
    <property type="match status" value="1"/>
</dbReference>